<proteinExistence type="predicted"/>
<dbReference type="Proteomes" id="UP000230790">
    <property type="component" value="Unassembled WGS sequence"/>
</dbReference>
<dbReference type="EMBL" id="PGTN01000005">
    <property type="protein sequence ID" value="PJF48845.1"/>
    <property type="molecule type" value="Genomic_DNA"/>
</dbReference>
<name>A0A2M8QG97_9CHLR</name>
<sequence>MQMAFTINDLQDLTRLLATRPEWLSEVRRLVLTEELLSLPDIVRSLAEAQRRTEQRLEELAEAQRRTEQRLEELAEAQRRTEETVRRLVNQMAEVRGDTLEIKFRDKAHAYFGRWLRRARVVPFIELEEQLESKLTDDELVELSLTDILVHGRPRLALGADEVWLAVEVSSVVDANDVSRAQQRAALLRRAGLRAVPVAVGARIIPQARSLAETLNVALMRDGADEGWERAYQAATQN</sequence>
<evidence type="ECO:0000313" key="3">
    <source>
        <dbReference type="Proteomes" id="UP000230790"/>
    </source>
</evidence>
<evidence type="ECO:0000256" key="1">
    <source>
        <dbReference type="SAM" id="Coils"/>
    </source>
</evidence>
<gene>
    <name evidence="2" type="ORF">CUN48_01445</name>
</gene>
<keyword evidence="1" id="KW-0175">Coiled coil</keyword>
<feature type="coiled-coil region" evidence="1">
    <location>
        <begin position="43"/>
        <end position="91"/>
    </location>
</feature>
<accession>A0A2M8QG97</accession>
<dbReference type="AlphaFoldDB" id="A0A2M8QG97"/>
<protein>
    <recommendedName>
        <fullName evidence="4">DUF3782 domain-containing protein</fullName>
    </recommendedName>
</protein>
<evidence type="ECO:0000313" key="2">
    <source>
        <dbReference type="EMBL" id="PJF48845.1"/>
    </source>
</evidence>
<organism evidence="2 3">
    <name type="scientific">Candidatus Thermofonsia Clade 3 bacterium</name>
    <dbReference type="NCBI Taxonomy" id="2364212"/>
    <lineage>
        <taxon>Bacteria</taxon>
        <taxon>Bacillati</taxon>
        <taxon>Chloroflexota</taxon>
        <taxon>Candidatus Thermofontia</taxon>
        <taxon>Candidatus Thermofonsia Clade 3</taxon>
    </lineage>
</organism>
<reference evidence="2 3" key="1">
    <citation type="submission" date="2017-11" db="EMBL/GenBank/DDBJ databases">
        <title>Evolution of Phototrophy in the Chloroflexi Phylum Driven by Horizontal Gene Transfer.</title>
        <authorList>
            <person name="Ward L.M."/>
            <person name="Hemp J."/>
            <person name="Shih P.M."/>
            <person name="Mcglynn S.E."/>
            <person name="Fischer W."/>
        </authorList>
    </citation>
    <scope>NUCLEOTIDE SEQUENCE [LARGE SCALE GENOMIC DNA]</scope>
    <source>
        <strain evidence="2">JP3_7</strain>
    </source>
</reference>
<evidence type="ECO:0008006" key="4">
    <source>
        <dbReference type="Google" id="ProtNLM"/>
    </source>
</evidence>
<comment type="caution">
    <text evidence="2">The sequence shown here is derived from an EMBL/GenBank/DDBJ whole genome shotgun (WGS) entry which is preliminary data.</text>
</comment>